<organism evidence="2 3">
    <name type="scientific">Methylorubrum podarium</name>
    <dbReference type="NCBI Taxonomy" id="200476"/>
    <lineage>
        <taxon>Bacteria</taxon>
        <taxon>Pseudomonadati</taxon>
        <taxon>Pseudomonadota</taxon>
        <taxon>Alphaproteobacteria</taxon>
        <taxon>Hyphomicrobiales</taxon>
        <taxon>Methylobacteriaceae</taxon>
        <taxon>Methylorubrum</taxon>
    </lineage>
</organism>
<sequence length="124" mass="13736">MRTAARAWESFAAVLLLAGSVHAREVRSHRMDRADWAAQMTASSLHAALRGRPVHDDGGRRVGRVWDVRVAEDRMTPVAVITLRRRLGGGRTAIPVALLKQVGNDLTIHGHYGARQVIRSLPRF</sequence>
<accession>A0ABV1QSS5</accession>
<evidence type="ECO:0000313" key="3">
    <source>
        <dbReference type="Proteomes" id="UP001480955"/>
    </source>
</evidence>
<dbReference type="RefSeq" id="WP_350396767.1">
    <property type="nucleotide sequence ID" value="NZ_JBELQE010000110.1"/>
</dbReference>
<evidence type="ECO:0000259" key="1">
    <source>
        <dbReference type="Pfam" id="PF05239"/>
    </source>
</evidence>
<proteinExistence type="predicted"/>
<feature type="domain" description="PRC-barrel" evidence="1">
    <location>
        <begin position="49"/>
        <end position="107"/>
    </location>
</feature>
<dbReference type="InterPro" id="IPR027275">
    <property type="entry name" value="PRC-brl_dom"/>
</dbReference>
<name>A0ABV1QSS5_9HYPH</name>
<evidence type="ECO:0000313" key="2">
    <source>
        <dbReference type="EMBL" id="MER2252477.1"/>
    </source>
</evidence>
<reference evidence="2 3" key="1">
    <citation type="submission" date="2024-06" db="EMBL/GenBank/DDBJ databases">
        <authorList>
            <person name="Campbell A.G."/>
        </authorList>
    </citation>
    <scope>NUCLEOTIDE SEQUENCE [LARGE SCALE GENOMIC DNA]</scope>
    <source>
        <strain evidence="2 3">EM12</strain>
    </source>
</reference>
<dbReference type="InterPro" id="IPR011033">
    <property type="entry name" value="PRC_barrel-like_sf"/>
</dbReference>
<dbReference type="EMBL" id="JBELQE010000110">
    <property type="protein sequence ID" value="MER2252477.1"/>
    <property type="molecule type" value="Genomic_DNA"/>
</dbReference>
<protein>
    <submittedName>
        <fullName evidence="2">PRC-barrel domain-containing protein</fullName>
    </submittedName>
</protein>
<comment type="caution">
    <text evidence="2">The sequence shown here is derived from an EMBL/GenBank/DDBJ whole genome shotgun (WGS) entry which is preliminary data.</text>
</comment>
<gene>
    <name evidence="2" type="ORF">ABS772_21365</name>
</gene>
<dbReference type="SUPFAM" id="SSF50346">
    <property type="entry name" value="PRC-barrel domain"/>
    <property type="match status" value="1"/>
</dbReference>
<dbReference type="Proteomes" id="UP001480955">
    <property type="component" value="Unassembled WGS sequence"/>
</dbReference>
<dbReference type="Pfam" id="PF05239">
    <property type="entry name" value="PRC"/>
    <property type="match status" value="1"/>
</dbReference>
<keyword evidence="3" id="KW-1185">Reference proteome</keyword>